<feature type="region of interest" description="Disordered" evidence="1">
    <location>
        <begin position="1"/>
        <end position="23"/>
    </location>
</feature>
<feature type="compositionally biased region" description="Low complexity" evidence="1">
    <location>
        <begin position="44"/>
        <end position="62"/>
    </location>
</feature>
<evidence type="ECO:0000256" key="1">
    <source>
        <dbReference type="SAM" id="MobiDB-lite"/>
    </source>
</evidence>
<proteinExistence type="predicted"/>
<dbReference type="InterPro" id="IPR004244">
    <property type="entry name" value="Transposase_22"/>
</dbReference>
<dbReference type="AlphaFoldDB" id="A0A8C5QEY7"/>
<dbReference type="Gene3D" id="3.30.70.1820">
    <property type="entry name" value="L1 transposable element, RRM domain"/>
    <property type="match status" value="1"/>
</dbReference>
<accession>A0A8C5QEY7</accession>
<name>A0A8C5QEY7_9ANUR</name>
<dbReference type="Proteomes" id="UP000694569">
    <property type="component" value="Unplaced"/>
</dbReference>
<reference evidence="2" key="2">
    <citation type="submission" date="2025-09" db="UniProtKB">
        <authorList>
            <consortium name="Ensembl"/>
        </authorList>
    </citation>
    <scope>IDENTIFICATION</scope>
</reference>
<dbReference type="OrthoDB" id="9909705at2759"/>
<dbReference type="Ensembl" id="ENSLLET00000037232.1">
    <property type="protein sequence ID" value="ENSLLEP00000035866.1"/>
    <property type="gene ID" value="ENSLLEG00000022720.1"/>
</dbReference>
<dbReference type="PANTHER" id="PTHR11505">
    <property type="entry name" value="L1 TRANSPOSABLE ELEMENT-RELATED"/>
    <property type="match status" value="1"/>
</dbReference>
<sequence>MGKARKPPHTPGPPETIGNQQIGSIRPFLAPLLTAENADPESKMAAASCSSVSSSPTHSVSAWDPPNDLRQLLQYLPSKEDLAMATTELGASLLSEIRALRTDLGGIQTRLQHVEVTQEQQSATLVTHSAAIATQRSALQMMARHLEDVENRNRRNNIRVRGLPEIENTQEELKSTLIALFNDVLGRDPDTVIDLERYHRALRPKGPPDAPPRDVICCLLRYPLKDSILAAARGSRTIDFAGAKISLFQDLSPATLQSRRMLRPLTAALQDMKIQYKWLFPFGLQIRTPSDLLASVANWISHCSWRNFHFHRTHSRLGQTWHCCTCRQNRLRNVRDDPAADAVPPPRKHG</sequence>
<protein>
    <submittedName>
        <fullName evidence="2">Uncharacterized protein</fullName>
    </submittedName>
</protein>
<dbReference type="GeneTree" id="ENSGT01010000228628"/>
<organism evidence="2 3">
    <name type="scientific">Leptobrachium leishanense</name>
    <name type="common">Leishan spiny toad</name>
    <dbReference type="NCBI Taxonomy" id="445787"/>
    <lineage>
        <taxon>Eukaryota</taxon>
        <taxon>Metazoa</taxon>
        <taxon>Chordata</taxon>
        <taxon>Craniata</taxon>
        <taxon>Vertebrata</taxon>
        <taxon>Euteleostomi</taxon>
        <taxon>Amphibia</taxon>
        <taxon>Batrachia</taxon>
        <taxon>Anura</taxon>
        <taxon>Pelobatoidea</taxon>
        <taxon>Megophryidae</taxon>
        <taxon>Leptobrachium</taxon>
    </lineage>
</organism>
<evidence type="ECO:0000313" key="2">
    <source>
        <dbReference type="Ensembl" id="ENSLLEP00000035866.1"/>
    </source>
</evidence>
<feature type="region of interest" description="Disordered" evidence="1">
    <location>
        <begin position="44"/>
        <end position="65"/>
    </location>
</feature>
<keyword evidence="3" id="KW-1185">Reference proteome</keyword>
<evidence type="ECO:0000313" key="3">
    <source>
        <dbReference type="Proteomes" id="UP000694569"/>
    </source>
</evidence>
<reference evidence="2" key="1">
    <citation type="submission" date="2025-08" db="UniProtKB">
        <authorList>
            <consortium name="Ensembl"/>
        </authorList>
    </citation>
    <scope>IDENTIFICATION</scope>
</reference>